<accession>B8D1P6</accession>
<dbReference type="Gene3D" id="1.10.150.130">
    <property type="match status" value="1"/>
</dbReference>
<comment type="similarity">
    <text evidence="2">Belongs to the 'phage' integrase family.</text>
</comment>
<feature type="domain" description="Core-binding (CB)" evidence="8">
    <location>
        <begin position="68"/>
        <end position="157"/>
    </location>
</feature>
<dbReference type="SUPFAM" id="SSF56349">
    <property type="entry name" value="DNA breaking-rejoining enzymes"/>
    <property type="match status" value="1"/>
</dbReference>
<protein>
    <submittedName>
        <fullName evidence="9">Phage integrase family protein</fullName>
    </submittedName>
</protein>
<proteinExistence type="inferred from homology"/>
<evidence type="ECO:0000313" key="10">
    <source>
        <dbReference type="Proteomes" id="UP000000719"/>
    </source>
</evidence>
<gene>
    <name evidence="9" type="ordered locus">Hore_03620</name>
</gene>
<dbReference type="PROSITE" id="PS51898">
    <property type="entry name" value="TYR_RECOMBINASE"/>
    <property type="match status" value="1"/>
</dbReference>
<dbReference type="InterPro" id="IPR002104">
    <property type="entry name" value="Integrase_catalytic"/>
</dbReference>
<evidence type="ECO:0000259" key="7">
    <source>
        <dbReference type="PROSITE" id="PS51898"/>
    </source>
</evidence>
<evidence type="ECO:0000256" key="4">
    <source>
        <dbReference type="ARBA" id="ARBA00023125"/>
    </source>
</evidence>
<dbReference type="InterPro" id="IPR044068">
    <property type="entry name" value="CB"/>
</dbReference>
<dbReference type="Proteomes" id="UP000000719">
    <property type="component" value="Chromosome"/>
</dbReference>
<dbReference type="STRING" id="373903.Hore_03620"/>
<dbReference type="Pfam" id="PF00589">
    <property type="entry name" value="Phage_integrase"/>
    <property type="match status" value="1"/>
</dbReference>
<evidence type="ECO:0000313" key="9">
    <source>
        <dbReference type="EMBL" id="ACL69123.1"/>
    </source>
</evidence>
<feature type="domain" description="Tyr recombinase" evidence="7">
    <location>
        <begin position="179"/>
        <end position="377"/>
    </location>
</feature>
<sequence>MARGAGEGTIVKRKDGLWQGAVTIGTDPQTGKQKRKYFYGKTKKEVAKKMTELKMKLFNGTYSEPSEMKLIDWLHRWIEGRKSTLAYSTYRNYKVMINNHLADDIGETKLKDLKARQVQELLNDKLEKGKVYGEGGLSPRTVKYIYSTLHTALEQAVKENMIPRNICKAVEVPKKQEEKKLHTWNKKQVNIFLKAARDYKYFILHYLALNTGMRRGELLGLQWKDIDMEKKRIEVKRQLARTDEGLIFKKVKTKSGNRTIPITDNVVRELKRHQIKQGEKRLALGEAYNKKADLVASNGIGNPIDPRNLVRDFKDIIEETGLPEIRYHDLRHTFATLFLEAKGPIKTLQQILGHSSITVTIDTYSHVTEEMLIEAERKMETMFKVIGNDKE</sequence>
<dbReference type="InterPro" id="IPR011010">
    <property type="entry name" value="DNA_brk_join_enz"/>
</dbReference>
<keyword evidence="3" id="KW-0229">DNA integration</keyword>
<organism evidence="9 10">
    <name type="scientific">Halothermothrix orenii (strain H 168 / OCM 544 / DSM 9562)</name>
    <dbReference type="NCBI Taxonomy" id="373903"/>
    <lineage>
        <taxon>Bacteria</taxon>
        <taxon>Bacillati</taxon>
        <taxon>Bacillota</taxon>
        <taxon>Clostridia</taxon>
        <taxon>Halanaerobiales</taxon>
        <taxon>Halothermotrichaceae</taxon>
        <taxon>Halothermothrix</taxon>
    </lineage>
</organism>
<dbReference type="InterPro" id="IPR004107">
    <property type="entry name" value="Integrase_SAM-like_N"/>
</dbReference>
<keyword evidence="10" id="KW-1185">Reference proteome</keyword>
<dbReference type="InterPro" id="IPR013762">
    <property type="entry name" value="Integrase-like_cat_sf"/>
</dbReference>
<dbReference type="InterPro" id="IPR010998">
    <property type="entry name" value="Integrase_recombinase_N"/>
</dbReference>
<dbReference type="InterPro" id="IPR050090">
    <property type="entry name" value="Tyrosine_recombinase_XerCD"/>
</dbReference>
<evidence type="ECO:0000259" key="8">
    <source>
        <dbReference type="PROSITE" id="PS51900"/>
    </source>
</evidence>
<dbReference type="PANTHER" id="PTHR30349">
    <property type="entry name" value="PHAGE INTEGRASE-RELATED"/>
    <property type="match status" value="1"/>
</dbReference>
<dbReference type="HOGENOM" id="CLU_027562_17_1_9"/>
<dbReference type="RefSeq" id="WP_012635311.1">
    <property type="nucleotide sequence ID" value="NC_011899.1"/>
</dbReference>
<dbReference type="eggNOG" id="COG0582">
    <property type="taxonomic scope" value="Bacteria"/>
</dbReference>
<keyword evidence="4 6" id="KW-0238">DNA-binding</keyword>
<dbReference type="CDD" id="cd01189">
    <property type="entry name" value="INT_ICEBs1_C_like"/>
    <property type="match status" value="1"/>
</dbReference>
<name>B8D1P6_HALOH</name>
<comment type="function">
    <text evidence="1">Site-specific tyrosine recombinase, which acts by catalyzing the cutting and rejoining of the recombining DNA molecules.</text>
</comment>
<evidence type="ECO:0000256" key="2">
    <source>
        <dbReference type="ARBA" id="ARBA00008857"/>
    </source>
</evidence>
<reference evidence="9 10" key="1">
    <citation type="journal article" date="2009" name="PLoS ONE">
        <title>Genome analysis of the anaerobic thermohalophilic bacterium Halothermothrix orenii.</title>
        <authorList>
            <person name="Mavromatis K."/>
            <person name="Ivanova N."/>
            <person name="Anderson I."/>
            <person name="Lykidis A."/>
            <person name="Hooper S.D."/>
            <person name="Sun H."/>
            <person name="Kunin V."/>
            <person name="Lapidus A."/>
            <person name="Hugenholtz P."/>
            <person name="Patel B."/>
            <person name="Kyrpides N.C."/>
        </authorList>
    </citation>
    <scope>NUCLEOTIDE SEQUENCE [LARGE SCALE GENOMIC DNA]</scope>
    <source>
        <strain evidence="10">H 168 / OCM 544 / DSM 9562</strain>
    </source>
</reference>
<dbReference type="GO" id="GO:0015074">
    <property type="term" value="P:DNA integration"/>
    <property type="evidence" value="ECO:0007669"/>
    <property type="project" value="UniProtKB-KW"/>
</dbReference>
<evidence type="ECO:0000256" key="3">
    <source>
        <dbReference type="ARBA" id="ARBA00022908"/>
    </source>
</evidence>
<dbReference type="GO" id="GO:0006310">
    <property type="term" value="P:DNA recombination"/>
    <property type="evidence" value="ECO:0007669"/>
    <property type="project" value="UniProtKB-KW"/>
</dbReference>
<dbReference type="AlphaFoldDB" id="B8D1P6"/>
<dbReference type="GO" id="GO:0003677">
    <property type="term" value="F:DNA binding"/>
    <property type="evidence" value="ECO:0007669"/>
    <property type="project" value="UniProtKB-UniRule"/>
</dbReference>
<dbReference type="Pfam" id="PF14659">
    <property type="entry name" value="Phage_int_SAM_3"/>
    <property type="match status" value="1"/>
</dbReference>
<evidence type="ECO:0000256" key="1">
    <source>
        <dbReference type="ARBA" id="ARBA00003283"/>
    </source>
</evidence>
<evidence type="ECO:0000256" key="5">
    <source>
        <dbReference type="ARBA" id="ARBA00023172"/>
    </source>
</evidence>
<dbReference type="PROSITE" id="PS51900">
    <property type="entry name" value="CB"/>
    <property type="match status" value="1"/>
</dbReference>
<dbReference type="OrthoDB" id="9785687at2"/>
<dbReference type="EMBL" id="CP001098">
    <property type="protein sequence ID" value="ACL69123.1"/>
    <property type="molecule type" value="Genomic_DNA"/>
</dbReference>
<dbReference type="PANTHER" id="PTHR30349:SF64">
    <property type="entry name" value="PROPHAGE INTEGRASE INTD-RELATED"/>
    <property type="match status" value="1"/>
</dbReference>
<dbReference type="Gene3D" id="1.10.443.10">
    <property type="entry name" value="Intergrase catalytic core"/>
    <property type="match status" value="1"/>
</dbReference>
<evidence type="ECO:0000256" key="6">
    <source>
        <dbReference type="PROSITE-ProRule" id="PRU01248"/>
    </source>
</evidence>
<dbReference type="KEGG" id="hor:Hore_03620"/>
<keyword evidence="5" id="KW-0233">DNA recombination</keyword>